<dbReference type="PRINTS" id="PR00081">
    <property type="entry name" value="GDHRDH"/>
</dbReference>
<dbReference type="InterPro" id="IPR036291">
    <property type="entry name" value="NAD(P)-bd_dom_sf"/>
</dbReference>
<name>A0A1G7G652_9FLAO</name>
<dbReference type="InterPro" id="IPR002347">
    <property type="entry name" value="SDR_fam"/>
</dbReference>
<dbReference type="STRING" id="454006.SAMN05421825_0349"/>
<dbReference type="EMBL" id="FNBH01000001">
    <property type="protein sequence ID" value="SDE83624.1"/>
    <property type="molecule type" value="Genomic_DNA"/>
</dbReference>
<sequence length="240" mass="27144">MNVLITGVSRGVGLEISRLFLENGHTIYGISRTESEELKILKQQYPNNLFFKAFDLSNPENIKQSVFRDFVNNHIPIHVLINNAAVAYDDIVTNLHIDELRKMFDVNLYSPMFLTKYAIRNMIYNLVSGSIIHISSISAHTGYKGLSMYASSKGALQSFSKNISREWGERGIRSNIIVPGYMETAMNAKLTQEHKNRIFKRTALKKETDMRSVAETVLFLAGEKSRSITGQEIFVDSGTL</sequence>
<dbReference type="PANTHER" id="PTHR42760">
    <property type="entry name" value="SHORT-CHAIN DEHYDROGENASES/REDUCTASES FAMILY MEMBER"/>
    <property type="match status" value="1"/>
</dbReference>
<keyword evidence="3" id="KW-1185">Reference proteome</keyword>
<dbReference type="OrthoDB" id="9803333at2"/>
<dbReference type="PANTHER" id="PTHR42760:SF40">
    <property type="entry name" value="3-OXOACYL-[ACYL-CARRIER-PROTEIN] REDUCTASE, CHLOROPLASTIC"/>
    <property type="match status" value="1"/>
</dbReference>
<evidence type="ECO:0000313" key="3">
    <source>
        <dbReference type="Proteomes" id="UP000199203"/>
    </source>
</evidence>
<comment type="similarity">
    <text evidence="1">Belongs to the short-chain dehydrogenases/reductases (SDR) family.</text>
</comment>
<dbReference type="InterPro" id="IPR020904">
    <property type="entry name" value="Sc_DH/Rdtase_CS"/>
</dbReference>
<gene>
    <name evidence="2" type="ORF">SAMN05421825_0349</name>
</gene>
<protein>
    <submittedName>
        <fullName evidence="2">3-oxoacyl-[acyl-carrier protein] reductase</fullName>
    </submittedName>
</protein>
<dbReference type="RefSeq" id="WP_089870865.1">
    <property type="nucleotide sequence ID" value="NZ_FNBH01000001.1"/>
</dbReference>
<dbReference type="Pfam" id="PF13561">
    <property type="entry name" value="adh_short_C2"/>
    <property type="match status" value="1"/>
</dbReference>
<dbReference type="GO" id="GO:0030497">
    <property type="term" value="P:fatty acid elongation"/>
    <property type="evidence" value="ECO:0007669"/>
    <property type="project" value="TreeGrafter"/>
</dbReference>
<dbReference type="PROSITE" id="PS00061">
    <property type="entry name" value="ADH_SHORT"/>
    <property type="match status" value="1"/>
</dbReference>
<dbReference type="CDD" id="cd05233">
    <property type="entry name" value="SDR_c"/>
    <property type="match status" value="1"/>
</dbReference>
<evidence type="ECO:0000313" key="2">
    <source>
        <dbReference type="EMBL" id="SDE83624.1"/>
    </source>
</evidence>
<organism evidence="2 3">
    <name type="scientific">Epilithonimonas hungarica</name>
    <dbReference type="NCBI Taxonomy" id="454006"/>
    <lineage>
        <taxon>Bacteria</taxon>
        <taxon>Pseudomonadati</taxon>
        <taxon>Bacteroidota</taxon>
        <taxon>Flavobacteriia</taxon>
        <taxon>Flavobacteriales</taxon>
        <taxon>Weeksellaceae</taxon>
        <taxon>Chryseobacterium group</taxon>
        <taxon>Epilithonimonas</taxon>
    </lineage>
</organism>
<dbReference type="SUPFAM" id="SSF51735">
    <property type="entry name" value="NAD(P)-binding Rossmann-fold domains"/>
    <property type="match status" value="1"/>
</dbReference>
<accession>A0A1G7G652</accession>
<dbReference type="Proteomes" id="UP000199203">
    <property type="component" value="Unassembled WGS sequence"/>
</dbReference>
<proteinExistence type="inferred from homology"/>
<dbReference type="AlphaFoldDB" id="A0A1G7G652"/>
<dbReference type="Gene3D" id="3.40.50.720">
    <property type="entry name" value="NAD(P)-binding Rossmann-like Domain"/>
    <property type="match status" value="1"/>
</dbReference>
<evidence type="ECO:0000256" key="1">
    <source>
        <dbReference type="ARBA" id="ARBA00006484"/>
    </source>
</evidence>
<dbReference type="GO" id="GO:0016616">
    <property type="term" value="F:oxidoreductase activity, acting on the CH-OH group of donors, NAD or NADP as acceptor"/>
    <property type="evidence" value="ECO:0007669"/>
    <property type="project" value="TreeGrafter"/>
</dbReference>
<dbReference type="PRINTS" id="PR00080">
    <property type="entry name" value="SDRFAMILY"/>
</dbReference>
<reference evidence="3" key="1">
    <citation type="submission" date="2016-10" db="EMBL/GenBank/DDBJ databases">
        <authorList>
            <person name="Varghese N."/>
            <person name="Submissions S."/>
        </authorList>
    </citation>
    <scope>NUCLEOTIDE SEQUENCE [LARGE SCALE GENOMIC DNA]</scope>
    <source>
        <strain evidence="3">DSM 19684</strain>
    </source>
</reference>